<keyword evidence="1" id="KW-0808">Transferase</keyword>
<dbReference type="PANTHER" id="PTHR43420:SF47">
    <property type="entry name" value="N-ACETYLTRANSFERASE DOMAIN-CONTAINING PROTEIN"/>
    <property type="match status" value="1"/>
</dbReference>
<evidence type="ECO:0000256" key="3">
    <source>
        <dbReference type="SAM" id="MobiDB-lite"/>
    </source>
</evidence>
<gene>
    <name evidence="4" type="ORF">CGI_10022670</name>
</gene>
<dbReference type="InterPro" id="IPR050680">
    <property type="entry name" value="YpeA/RimI_acetyltransf"/>
</dbReference>
<dbReference type="HOGENOM" id="CLU_790501_0_0_1"/>
<dbReference type="InParanoid" id="K1R284"/>
<dbReference type="PANTHER" id="PTHR43420">
    <property type="entry name" value="ACETYLTRANSFERASE"/>
    <property type="match status" value="1"/>
</dbReference>
<dbReference type="AlphaFoldDB" id="K1R284"/>
<evidence type="ECO:0000256" key="2">
    <source>
        <dbReference type="ARBA" id="ARBA00023315"/>
    </source>
</evidence>
<feature type="region of interest" description="Disordered" evidence="3">
    <location>
        <begin position="1"/>
        <end position="38"/>
    </location>
</feature>
<evidence type="ECO:0000256" key="1">
    <source>
        <dbReference type="ARBA" id="ARBA00022679"/>
    </source>
</evidence>
<dbReference type="InterPro" id="IPR000182">
    <property type="entry name" value="GNAT_dom"/>
</dbReference>
<feature type="compositionally biased region" description="Polar residues" evidence="3">
    <location>
        <begin position="1"/>
        <end position="12"/>
    </location>
</feature>
<name>K1R284_MAGGI</name>
<proteinExistence type="predicted"/>
<dbReference type="PROSITE" id="PS51186">
    <property type="entry name" value="GNAT"/>
    <property type="match status" value="1"/>
</dbReference>
<organism evidence="4">
    <name type="scientific">Magallana gigas</name>
    <name type="common">Pacific oyster</name>
    <name type="synonym">Crassostrea gigas</name>
    <dbReference type="NCBI Taxonomy" id="29159"/>
    <lineage>
        <taxon>Eukaryota</taxon>
        <taxon>Metazoa</taxon>
        <taxon>Spiralia</taxon>
        <taxon>Lophotrochozoa</taxon>
        <taxon>Mollusca</taxon>
        <taxon>Bivalvia</taxon>
        <taxon>Autobranchia</taxon>
        <taxon>Pteriomorphia</taxon>
        <taxon>Ostreida</taxon>
        <taxon>Ostreoidea</taxon>
        <taxon>Ostreidae</taxon>
        <taxon>Magallana</taxon>
    </lineage>
</organism>
<dbReference type="InterPro" id="IPR016181">
    <property type="entry name" value="Acyl_CoA_acyltransferase"/>
</dbReference>
<evidence type="ECO:0000313" key="4">
    <source>
        <dbReference type="EMBL" id="EKC27886.1"/>
    </source>
</evidence>
<dbReference type="Pfam" id="PF00583">
    <property type="entry name" value="Acetyltransf_1"/>
    <property type="match status" value="1"/>
</dbReference>
<feature type="compositionally biased region" description="Polar residues" evidence="3">
    <location>
        <begin position="19"/>
        <end position="36"/>
    </location>
</feature>
<protein>
    <submittedName>
        <fullName evidence="4">Uncharacterized protein</fullName>
    </submittedName>
</protein>
<dbReference type="EMBL" id="JH816091">
    <property type="protein sequence ID" value="EKC27886.1"/>
    <property type="molecule type" value="Genomic_DNA"/>
</dbReference>
<dbReference type="SUPFAM" id="SSF55729">
    <property type="entry name" value="Acyl-CoA N-acyltransferases (Nat)"/>
    <property type="match status" value="1"/>
</dbReference>
<sequence length="351" mass="39600">MDNTAVTTQQPSPAGGQTPPKQLHSSGPVSVRNATESTEDREFLGRVVIDGFEGKYIHATNRESLPAMQTMFANHMRGRPPLFYERHFIAEYNGEKAGAIVLRYHGDSELFPGREEDLPPVGCCNTCGIILLEMAVPTDTPPGKCLIDMICVDTKFRGKGIGKVLLDMAEMDAKKRGCKEIFLWVASTNRAKHLYERQGYNYKNKRTLCCCGMWCGTGERTRAIDEEQFDATDAVCLFNRRIESALEKQRVAIVSEIHEKFQSKSSESCVLRAEDKHGWDTVKEYTDSDLADNSEDATKLRSAISRATAKKRRYNPYSYDNKDYQSAKPGIFDGLTPRQLFRENSGFQQYN</sequence>
<reference evidence="4" key="1">
    <citation type="journal article" date="2012" name="Nature">
        <title>The oyster genome reveals stress adaptation and complexity of shell formation.</title>
        <authorList>
            <person name="Zhang G."/>
            <person name="Fang X."/>
            <person name="Guo X."/>
            <person name="Li L."/>
            <person name="Luo R."/>
            <person name="Xu F."/>
            <person name="Yang P."/>
            <person name="Zhang L."/>
            <person name="Wang X."/>
            <person name="Qi H."/>
            <person name="Xiong Z."/>
            <person name="Que H."/>
            <person name="Xie Y."/>
            <person name="Holland P.W."/>
            <person name="Paps J."/>
            <person name="Zhu Y."/>
            <person name="Wu F."/>
            <person name="Chen Y."/>
            <person name="Wang J."/>
            <person name="Peng C."/>
            <person name="Meng J."/>
            <person name="Yang L."/>
            <person name="Liu J."/>
            <person name="Wen B."/>
            <person name="Zhang N."/>
            <person name="Huang Z."/>
            <person name="Zhu Q."/>
            <person name="Feng Y."/>
            <person name="Mount A."/>
            <person name="Hedgecock D."/>
            <person name="Xu Z."/>
            <person name="Liu Y."/>
            <person name="Domazet-Loso T."/>
            <person name="Du Y."/>
            <person name="Sun X."/>
            <person name="Zhang S."/>
            <person name="Liu B."/>
            <person name="Cheng P."/>
            <person name="Jiang X."/>
            <person name="Li J."/>
            <person name="Fan D."/>
            <person name="Wang W."/>
            <person name="Fu W."/>
            <person name="Wang T."/>
            <person name="Wang B."/>
            <person name="Zhang J."/>
            <person name="Peng Z."/>
            <person name="Li Y."/>
            <person name="Li N."/>
            <person name="Wang J."/>
            <person name="Chen M."/>
            <person name="He Y."/>
            <person name="Tan F."/>
            <person name="Song X."/>
            <person name="Zheng Q."/>
            <person name="Huang R."/>
            <person name="Yang H."/>
            <person name="Du X."/>
            <person name="Chen L."/>
            <person name="Yang M."/>
            <person name="Gaffney P.M."/>
            <person name="Wang S."/>
            <person name="Luo L."/>
            <person name="She Z."/>
            <person name="Ming Y."/>
            <person name="Huang W."/>
            <person name="Zhang S."/>
            <person name="Huang B."/>
            <person name="Zhang Y."/>
            <person name="Qu T."/>
            <person name="Ni P."/>
            <person name="Miao G."/>
            <person name="Wang J."/>
            <person name="Wang Q."/>
            <person name="Steinberg C.E."/>
            <person name="Wang H."/>
            <person name="Li N."/>
            <person name="Qian L."/>
            <person name="Zhang G."/>
            <person name="Li Y."/>
            <person name="Yang H."/>
            <person name="Liu X."/>
            <person name="Wang J."/>
            <person name="Yin Y."/>
            <person name="Wang J."/>
        </authorList>
    </citation>
    <scope>NUCLEOTIDE SEQUENCE [LARGE SCALE GENOMIC DNA]</scope>
    <source>
        <strain evidence="4">05x7-T-G4-1.051#20</strain>
    </source>
</reference>
<accession>K1R284</accession>
<dbReference type="Gene3D" id="3.40.630.30">
    <property type="match status" value="1"/>
</dbReference>
<keyword evidence="2" id="KW-0012">Acyltransferase</keyword>
<dbReference type="CDD" id="cd04301">
    <property type="entry name" value="NAT_SF"/>
    <property type="match status" value="1"/>
</dbReference>
<dbReference type="GO" id="GO:0016747">
    <property type="term" value="F:acyltransferase activity, transferring groups other than amino-acyl groups"/>
    <property type="evidence" value="ECO:0007669"/>
    <property type="project" value="InterPro"/>
</dbReference>